<sequence>MHCLDELMEGSDGGRHRSVVVATLDDHCHLPKPKGNGSRRAITKLLITSVLTLLFMITEIVGGYLANSIAIMSDAAHMFSDLTSFIVSLTAISLAMRPASRQMNFGYHRAEVLGALISVLMIWVITGVLVYAAAQRVMSMEFVVDGDTMIIVAALGVIMNIIQGIVLHSGGGGHGHSHGGLGSARLHSDSNASAITSSGDHQDQQPDNSSTQVNVTVEPSSDAVTTTTNTNGTGPRQNSAPTNNNSSSNHNHSHDHEDNNINIRAAFIHVIGDLLQSVGVLVAAYIIRYYPEYKIADPICTFLFSVLVMFTTVPIIRDLGRVLMEGVPLGVDYTAICAHLTALPGVRMVHSLHVWTLTIDKNACSVHLAVSSDCDPDSVLRGAQRVIRSRHHIYHTTIQVEPYNSQLMDNCNQCQPLP</sequence>
<feature type="compositionally biased region" description="Polar residues" evidence="9">
    <location>
        <begin position="189"/>
        <end position="224"/>
    </location>
</feature>
<dbReference type="InterPro" id="IPR027470">
    <property type="entry name" value="Cation_efflux_CTD"/>
</dbReference>
<evidence type="ECO:0000256" key="6">
    <source>
        <dbReference type="ARBA" id="ARBA00022989"/>
    </source>
</evidence>
<keyword evidence="6 10" id="KW-1133">Transmembrane helix</keyword>
<evidence type="ECO:0000256" key="5">
    <source>
        <dbReference type="ARBA" id="ARBA00022906"/>
    </source>
</evidence>
<dbReference type="NCBIfam" id="TIGR01297">
    <property type="entry name" value="CDF"/>
    <property type="match status" value="1"/>
</dbReference>
<feature type="region of interest" description="Disordered" evidence="9">
    <location>
        <begin position="173"/>
        <end position="257"/>
    </location>
</feature>
<feature type="transmembrane region" description="Helical" evidence="10">
    <location>
        <begin position="149"/>
        <end position="167"/>
    </location>
</feature>
<dbReference type="InterPro" id="IPR036837">
    <property type="entry name" value="Cation_efflux_CTD_sf"/>
</dbReference>
<keyword evidence="5" id="KW-0864">Zinc transport</keyword>
<dbReference type="GO" id="GO:0005886">
    <property type="term" value="C:plasma membrane"/>
    <property type="evidence" value="ECO:0007669"/>
    <property type="project" value="TreeGrafter"/>
</dbReference>
<proteinExistence type="evidence at transcript level"/>
<dbReference type="SUPFAM" id="SSF160240">
    <property type="entry name" value="Cation efflux protein cytoplasmic domain-like"/>
    <property type="match status" value="1"/>
</dbReference>
<feature type="domain" description="Cation efflux protein transmembrane" evidence="11">
    <location>
        <begin position="45"/>
        <end position="324"/>
    </location>
</feature>
<comment type="subcellular location">
    <subcellularLocation>
        <location evidence="1">Membrane</location>
        <topology evidence="1">Multi-pass membrane protein</topology>
    </subcellularLocation>
</comment>
<evidence type="ECO:0000256" key="1">
    <source>
        <dbReference type="ARBA" id="ARBA00004141"/>
    </source>
</evidence>
<feature type="transmembrane region" description="Helical" evidence="10">
    <location>
        <begin position="112"/>
        <end position="134"/>
    </location>
</feature>
<dbReference type="EMBL" id="IACT01004134">
    <property type="protein sequence ID" value="LAC23340.1"/>
    <property type="molecule type" value="mRNA"/>
</dbReference>
<feature type="transmembrane region" description="Helical" evidence="10">
    <location>
        <begin position="45"/>
        <end position="66"/>
    </location>
</feature>
<dbReference type="GO" id="GO:0005385">
    <property type="term" value="F:zinc ion transmembrane transporter activity"/>
    <property type="evidence" value="ECO:0007669"/>
    <property type="project" value="TreeGrafter"/>
</dbReference>
<keyword evidence="5" id="KW-0862">Zinc</keyword>
<evidence type="ECO:0000256" key="2">
    <source>
        <dbReference type="ARBA" id="ARBA00008873"/>
    </source>
</evidence>
<evidence type="ECO:0000256" key="9">
    <source>
        <dbReference type="SAM" id="MobiDB-lite"/>
    </source>
</evidence>
<dbReference type="AlphaFoldDB" id="A0A6A7FY60"/>
<dbReference type="Pfam" id="PF16916">
    <property type="entry name" value="ZT_dimer"/>
    <property type="match status" value="1"/>
</dbReference>
<feature type="compositionally biased region" description="Low complexity" evidence="9">
    <location>
        <begin position="225"/>
        <end position="234"/>
    </location>
</feature>
<evidence type="ECO:0000256" key="4">
    <source>
        <dbReference type="ARBA" id="ARBA00022692"/>
    </source>
</evidence>
<dbReference type="InterPro" id="IPR002524">
    <property type="entry name" value="Cation_efflux"/>
</dbReference>
<evidence type="ECO:0000313" key="13">
    <source>
        <dbReference type="EMBL" id="LAC23340.1"/>
    </source>
</evidence>
<dbReference type="PANTHER" id="PTHR11562">
    <property type="entry name" value="CATION EFFLUX PROTEIN/ ZINC TRANSPORTER"/>
    <property type="match status" value="1"/>
</dbReference>
<feature type="transmembrane region" description="Helical" evidence="10">
    <location>
        <begin position="266"/>
        <end position="289"/>
    </location>
</feature>
<organism evidence="13">
    <name type="scientific">Hirondellea gigas</name>
    <dbReference type="NCBI Taxonomy" id="1518452"/>
    <lineage>
        <taxon>Eukaryota</taxon>
        <taxon>Metazoa</taxon>
        <taxon>Ecdysozoa</taxon>
        <taxon>Arthropoda</taxon>
        <taxon>Crustacea</taxon>
        <taxon>Multicrustacea</taxon>
        <taxon>Malacostraca</taxon>
        <taxon>Eumalacostraca</taxon>
        <taxon>Peracarida</taxon>
        <taxon>Amphipoda</taxon>
        <taxon>Amphilochidea</taxon>
        <taxon>Lysianassida</taxon>
        <taxon>Lysianassidira</taxon>
        <taxon>Lysianassoidea</taxon>
        <taxon>Lysianassidae</taxon>
        <taxon>Hirondellea</taxon>
    </lineage>
</organism>
<dbReference type="PANTHER" id="PTHR11562:SF84">
    <property type="entry name" value="LD05335P"/>
    <property type="match status" value="1"/>
</dbReference>
<dbReference type="InterPro" id="IPR058533">
    <property type="entry name" value="Cation_efflux_TM"/>
</dbReference>
<reference evidence="13" key="1">
    <citation type="submission" date="2017-11" db="EMBL/GenBank/DDBJ databases">
        <title>The sensing device of the deep-sea amphipod.</title>
        <authorList>
            <person name="Kobayashi H."/>
            <person name="Nagahama T."/>
            <person name="Arai W."/>
            <person name="Sasagawa Y."/>
            <person name="Umeda M."/>
            <person name="Hayashi T."/>
            <person name="Nikaido I."/>
            <person name="Watanabe H."/>
            <person name="Oguri K."/>
            <person name="Kitazato H."/>
            <person name="Fujioka K."/>
            <person name="Kido Y."/>
            <person name="Takami H."/>
        </authorList>
    </citation>
    <scope>NUCLEOTIDE SEQUENCE</scope>
    <source>
        <tissue evidence="13">Whole body</tissue>
    </source>
</reference>
<evidence type="ECO:0000256" key="3">
    <source>
        <dbReference type="ARBA" id="ARBA00022448"/>
    </source>
</evidence>
<dbReference type="InterPro" id="IPR050681">
    <property type="entry name" value="CDF/SLC30A"/>
</dbReference>
<evidence type="ECO:0000259" key="12">
    <source>
        <dbReference type="Pfam" id="PF16916"/>
    </source>
</evidence>
<dbReference type="SUPFAM" id="SSF161111">
    <property type="entry name" value="Cation efflux protein transmembrane domain-like"/>
    <property type="match status" value="1"/>
</dbReference>
<evidence type="ECO:0000256" key="10">
    <source>
        <dbReference type="SAM" id="Phobius"/>
    </source>
</evidence>
<keyword evidence="7" id="KW-0406">Ion transport</keyword>
<feature type="domain" description="Cation efflux protein cytoplasmic" evidence="12">
    <location>
        <begin position="330"/>
        <end position="403"/>
    </location>
</feature>
<dbReference type="Pfam" id="PF01545">
    <property type="entry name" value="Cation_efflux"/>
    <property type="match status" value="1"/>
</dbReference>
<protein>
    <submittedName>
        <fullName evidence="13">Zinc transporter 2-like isoform X2</fullName>
    </submittedName>
</protein>
<dbReference type="GO" id="GO:0010043">
    <property type="term" value="P:response to zinc ion"/>
    <property type="evidence" value="ECO:0007669"/>
    <property type="project" value="TreeGrafter"/>
</dbReference>
<feature type="transmembrane region" description="Helical" evidence="10">
    <location>
        <begin position="78"/>
        <end position="100"/>
    </location>
</feature>
<evidence type="ECO:0000256" key="8">
    <source>
        <dbReference type="ARBA" id="ARBA00023136"/>
    </source>
</evidence>
<keyword evidence="4 10" id="KW-0812">Transmembrane</keyword>
<keyword evidence="3" id="KW-0813">Transport</keyword>
<dbReference type="InterPro" id="IPR027469">
    <property type="entry name" value="Cation_efflux_TMD_sf"/>
</dbReference>
<keyword evidence="8 10" id="KW-0472">Membrane</keyword>
<evidence type="ECO:0000259" key="11">
    <source>
        <dbReference type="Pfam" id="PF01545"/>
    </source>
</evidence>
<name>A0A6A7FY60_9CRUS</name>
<feature type="transmembrane region" description="Helical" evidence="10">
    <location>
        <begin position="295"/>
        <end position="316"/>
    </location>
</feature>
<comment type="similarity">
    <text evidence="2">Belongs to the cation diffusion facilitator (CDF) transporter (TC 2.A.4) family. SLC30A subfamily.</text>
</comment>
<evidence type="ECO:0000256" key="7">
    <source>
        <dbReference type="ARBA" id="ARBA00023065"/>
    </source>
</evidence>
<dbReference type="Gene3D" id="1.20.1510.10">
    <property type="entry name" value="Cation efflux protein transmembrane domain"/>
    <property type="match status" value="2"/>
</dbReference>
<feature type="compositionally biased region" description="Gly residues" evidence="9">
    <location>
        <begin position="173"/>
        <end position="182"/>
    </location>
</feature>
<accession>A0A6A7FY60</accession>